<dbReference type="InterPro" id="IPR020843">
    <property type="entry name" value="ER"/>
</dbReference>
<dbReference type="InterPro" id="IPR011032">
    <property type="entry name" value="GroES-like_sf"/>
</dbReference>
<dbReference type="FunFam" id="3.40.50.720:FF:000003">
    <property type="entry name" value="S-(hydroxymethyl)glutathione dehydrogenase"/>
    <property type="match status" value="1"/>
</dbReference>
<keyword evidence="2 6" id="KW-0479">Metal-binding</keyword>
<proteinExistence type="inferred from homology"/>
<dbReference type="InterPro" id="IPR002328">
    <property type="entry name" value="ADH_Zn_CS"/>
</dbReference>
<dbReference type="EMBL" id="VXPY01000060">
    <property type="protein sequence ID" value="MYD90398.1"/>
    <property type="molecule type" value="Genomic_DNA"/>
</dbReference>
<dbReference type="PANTHER" id="PTHR43880">
    <property type="entry name" value="ALCOHOL DEHYDROGENASE"/>
    <property type="match status" value="1"/>
</dbReference>
<gene>
    <name evidence="8" type="ORF">F4Y08_08710</name>
</gene>
<protein>
    <submittedName>
        <fullName evidence="8">Zn-dependent alcohol dehydrogenase</fullName>
    </submittedName>
</protein>
<dbReference type="Pfam" id="PF08240">
    <property type="entry name" value="ADH_N"/>
    <property type="match status" value="1"/>
</dbReference>
<dbReference type="InterPro" id="IPR036291">
    <property type="entry name" value="NAD(P)-bd_dom_sf"/>
</dbReference>
<dbReference type="SMART" id="SM00829">
    <property type="entry name" value="PKS_ER"/>
    <property type="match status" value="1"/>
</dbReference>
<dbReference type="Pfam" id="PF00107">
    <property type="entry name" value="ADH_zinc_N"/>
    <property type="match status" value="1"/>
</dbReference>
<dbReference type="InterPro" id="IPR013149">
    <property type="entry name" value="ADH-like_C"/>
</dbReference>
<dbReference type="Gene3D" id="3.90.180.10">
    <property type="entry name" value="Medium-chain alcohol dehydrogenases, catalytic domain"/>
    <property type="match status" value="1"/>
</dbReference>
<dbReference type="AlphaFoldDB" id="A0A6B1DT01"/>
<evidence type="ECO:0000256" key="4">
    <source>
        <dbReference type="ARBA" id="ARBA00023002"/>
    </source>
</evidence>
<evidence type="ECO:0000256" key="6">
    <source>
        <dbReference type="RuleBase" id="RU361277"/>
    </source>
</evidence>
<comment type="cofactor">
    <cofactor evidence="1 6">
        <name>Zn(2+)</name>
        <dbReference type="ChEBI" id="CHEBI:29105"/>
    </cofactor>
</comment>
<dbReference type="CDD" id="cd08279">
    <property type="entry name" value="Zn_ADH_class_III"/>
    <property type="match status" value="1"/>
</dbReference>
<evidence type="ECO:0000313" key="8">
    <source>
        <dbReference type="EMBL" id="MYD90398.1"/>
    </source>
</evidence>
<dbReference type="SUPFAM" id="SSF50129">
    <property type="entry name" value="GroES-like"/>
    <property type="match status" value="2"/>
</dbReference>
<reference evidence="8" key="1">
    <citation type="submission" date="2019-09" db="EMBL/GenBank/DDBJ databases">
        <title>Characterisation of the sponge microbiome using genome-centric metagenomics.</title>
        <authorList>
            <person name="Engelberts J.P."/>
            <person name="Robbins S.J."/>
            <person name="De Goeij J.M."/>
            <person name="Aranda M."/>
            <person name="Bell S.C."/>
            <person name="Webster N.S."/>
        </authorList>
    </citation>
    <scope>NUCLEOTIDE SEQUENCE</scope>
    <source>
        <strain evidence="8">SB0662_bin_9</strain>
    </source>
</reference>
<evidence type="ECO:0000256" key="2">
    <source>
        <dbReference type="ARBA" id="ARBA00022723"/>
    </source>
</evidence>
<dbReference type="PROSITE" id="PS00059">
    <property type="entry name" value="ADH_ZINC"/>
    <property type="match status" value="1"/>
</dbReference>
<dbReference type="GO" id="GO:0008270">
    <property type="term" value="F:zinc ion binding"/>
    <property type="evidence" value="ECO:0007669"/>
    <property type="project" value="InterPro"/>
</dbReference>
<organism evidence="8">
    <name type="scientific">Caldilineaceae bacterium SB0662_bin_9</name>
    <dbReference type="NCBI Taxonomy" id="2605258"/>
    <lineage>
        <taxon>Bacteria</taxon>
        <taxon>Bacillati</taxon>
        <taxon>Chloroflexota</taxon>
        <taxon>Caldilineae</taxon>
        <taxon>Caldilineales</taxon>
        <taxon>Caldilineaceae</taxon>
    </lineage>
</organism>
<evidence type="ECO:0000259" key="7">
    <source>
        <dbReference type="SMART" id="SM00829"/>
    </source>
</evidence>
<dbReference type="GO" id="GO:0005829">
    <property type="term" value="C:cytosol"/>
    <property type="evidence" value="ECO:0007669"/>
    <property type="project" value="TreeGrafter"/>
</dbReference>
<dbReference type="GO" id="GO:0051903">
    <property type="term" value="F:S-(hydroxymethyl)glutathione dehydrogenase [NAD(P)+] activity"/>
    <property type="evidence" value="ECO:0007669"/>
    <property type="project" value="TreeGrafter"/>
</dbReference>
<comment type="similarity">
    <text evidence="6">Belongs to the zinc-containing alcohol dehydrogenase family.</text>
</comment>
<keyword evidence="5" id="KW-0520">NAD</keyword>
<comment type="caution">
    <text evidence="8">The sequence shown here is derived from an EMBL/GenBank/DDBJ whole genome shotgun (WGS) entry which is preliminary data.</text>
</comment>
<evidence type="ECO:0000256" key="3">
    <source>
        <dbReference type="ARBA" id="ARBA00022833"/>
    </source>
</evidence>
<accession>A0A6B1DT01</accession>
<dbReference type="SUPFAM" id="SSF51735">
    <property type="entry name" value="NAD(P)-binding Rossmann-fold domains"/>
    <property type="match status" value="1"/>
</dbReference>
<dbReference type="Gene3D" id="3.40.50.720">
    <property type="entry name" value="NAD(P)-binding Rossmann-like Domain"/>
    <property type="match status" value="1"/>
</dbReference>
<evidence type="ECO:0000256" key="5">
    <source>
        <dbReference type="ARBA" id="ARBA00023027"/>
    </source>
</evidence>
<keyword evidence="4" id="KW-0560">Oxidoreductase</keyword>
<dbReference type="InterPro" id="IPR013154">
    <property type="entry name" value="ADH-like_N"/>
</dbReference>
<keyword evidence="3 6" id="KW-0862">Zinc</keyword>
<feature type="domain" description="Enoyl reductase (ER)" evidence="7">
    <location>
        <begin position="12"/>
        <end position="358"/>
    </location>
</feature>
<evidence type="ECO:0000256" key="1">
    <source>
        <dbReference type="ARBA" id="ARBA00001947"/>
    </source>
</evidence>
<dbReference type="PANTHER" id="PTHR43880:SF12">
    <property type="entry name" value="ALCOHOL DEHYDROGENASE CLASS-3"/>
    <property type="match status" value="1"/>
</dbReference>
<name>A0A6B1DT01_9CHLR</name>
<sequence length="361" mass="38599">MIQAAVLHQPQTPLEVMGFEKPPLEPDCIEVRILASGVCHSDWHVVKGEWTQIEMPLILGHEGAGVIEKVGDEISDVGPGDRVILSWKPHCGYCEMCQRGHPAVCSSEYDDSLEPVFPGSDRTMSQMSGIGTFATGTTVHRTQIVPIEKDTPMGPAALIGCGVMTGVGAVINTAAVEPGSSVAVFGCGGVGLNCIQGARLSNASPIIAVDLLDNKLDMAREFGATHVVNAGREDPVERIRAITGGAGAHYAFEAIGLTAEPFIQALECTRARGVTVYVGHAPVDTELKLDARMWIQEKTVIGSLYGSARTQVDFPRMVSLYKSGHLMLDELVTREYELGGVNDAFAALERGEVARSVLMME</sequence>
<dbReference type="GO" id="GO:0046294">
    <property type="term" value="P:formaldehyde catabolic process"/>
    <property type="evidence" value="ECO:0007669"/>
    <property type="project" value="TreeGrafter"/>
</dbReference>